<dbReference type="PROSITE" id="PS50234">
    <property type="entry name" value="VWFA"/>
    <property type="match status" value="1"/>
</dbReference>
<dbReference type="KEGG" id="dpx:DAPPUDRAFT_328636"/>
<feature type="domain" description="VWFA" evidence="9">
    <location>
        <begin position="1177"/>
        <end position="1360"/>
    </location>
</feature>
<dbReference type="FunFam" id="3.40.50.300:FF:000587">
    <property type="entry name" value="von Willebrand factor A domain containing 8"/>
    <property type="match status" value="1"/>
</dbReference>
<evidence type="ECO:0000256" key="4">
    <source>
        <dbReference type="ARBA" id="ARBA00022946"/>
    </source>
</evidence>
<dbReference type="Gene3D" id="3.40.50.300">
    <property type="entry name" value="P-loop containing nucleotide triphosphate hydrolases"/>
    <property type="match status" value="3"/>
</dbReference>
<dbReference type="SMART" id="SM00382">
    <property type="entry name" value="AAA"/>
    <property type="match status" value="3"/>
</dbReference>
<proteinExistence type="predicted"/>
<dbReference type="InterPro" id="IPR011704">
    <property type="entry name" value="ATPase_dyneun-rel_AAA"/>
</dbReference>
<dbReference type="InterPro" id="IPR003593">
    <property type="entry name" value="AAA+_ATPase"/>
</dbReference>
<keyword evidence="4" id="KW-0809">Transit peptide</keyword>
<evidence type="ECO:0000256" key="6">
    <source>
        <dbReference type="ARBA" id="ARBA00055988"/>
    </source>
</evidence>
<dbReference type="PhylomeDB" id="E9HEB1"/>
<dbReference type="GO" id="GO:0005524">
    <property type="term" value="F:ATP binding"/>
    <property type="evidence" value="ECO:0007669"/>
    <property type="project" value="UniProtKB-KW"/>
</dbReference>
<accession>E9HEB1</accession>
<dbReference type="InterPro" id="IPR002035">
    <property type="entry name" value="VWF_A"/>
</dbReference>
<dbReference type="SUPFAM" id="SSF53300">
    <property type="entry name" value="vWA-like"/>
    <property type="match status" value="1"/>
</dbReference>
<name>E9HEB1_DAPPU</name>
<gene>
    <name evidence="10" type="ORF">DAPPUDRAFT_328636</name>
</gene>
<dbReference type="HOGENOM" id="CLU_001400_0_0_1"/>
<evidence type="ECO:0000259" key="9">
    <source>
        <dbReference type="PROSITE" id="PS50234"/>
    </source>
</evidence>
<dbReference type="GO" id="GO:0032991">
    <property type="term" value="C:protein-containing complex"/>
    <property type="evidence" value="ECO:0007669"/>
    <property type="project" value="UniProtKB-ARBA"/>
</dbReference>
<dbReference type="InterPro" id="IPR036465">
    <property type="entry name" value="vWFA_dom_sf"/>
</dbReference>
<keyword evidence="2" id="KW-0547">Nucleotide-binding</keyword>
<evidence type="ECO:0000256" key="1">
    <source>
        <dbReference type="ARBA" id="ARBA00004173"/>
    </source>
</evidence>
<dbReference type="GO" id="GO:0016887">
    <property type="term" value="F:ATP hydrolysis activity"/>
    <property type="evidence" value="ECO:0007669"/>
    <property type="project" value="InterPro"/>
</dbReference>
<evidence type="ECO:0000313" key="11">
    <source>
        <dbReference type="Proteomes" id="UP000000305"/>
    </source>
</evidence>
<evidence type="ECO:0000256" key="2">
    <source>
        <dbReference type="ARBA" id="ARBA00022741"/>
    </source>
</evidence>
<keyword evidence="11" id="KW-1185">Reference proteome</keyword>
<feature type="region of interest" description="Disordered" evidence="8">
    <location>
        <begin position="1019"/>
        <end position="1038"/>
    </location>
</feature>
<dbReference type="PANTHER" id="PTHR21610">
    <property type="entry name" value="VON WILLEBRAND FACTOR A DOMAIN-CONTAINING PROTEIN 8"/>
    <property type="match status" value="1"/>
</dbReference>
<dbReference type="FunCoup" id="E9HEB1">
    <property type="interactions" value="1042"/>
</dbReference>
<evidence type="ECO:0000256" key="8">
    <source>
        <dbReference type="SAM" id="MobiDB-lite"/>
    </source>
</evidence>
<keyword evidence="5" id="KW-0496">Mitochondrion</keyword>
<protein>
    <recommendedName>
        <fullName evidence="7">von Willebrand factor A domain-containing protein 8</fullName>
    </recommendedName>
</protein>
<keyword evidence="3" id="KW-0067">ATP-binding</keyword>
<dbReference type="Gene3D" id="3.40.50.410">
    <property type="entry name" value="von Willebrand factor, type A domain"/>
    <property type="match status" value="1"/>
</dbReference>
<evidence type="ECO:0000313" key="10">
    <source>
        <dbReference type="EMBL" id="EFX69902.1"/>
    </source>
</evidence>
<reference evidence="10 11" key="1">
    <citation type="journal article" date="2011" name="Science">
        <title>The ecoresponsive genome of Daphnia pulex.</title>
        <authorList>
            <person name="Colbourne J.K."/>
            <person name="Pfrender M.E."/>
            <person name="Gilbert D."/>
            <person name="Thomas W.K."/>
            <person name="Tucker A."/>
            <person name="Oakley T.H."/>
            <person name="Tokishita S."/>
            <person name="Aerts A."/>
            <person name="Arnold G.J."/>
            <person name="Basu M.K."/>
            <person name="Bauer D.J."/>
            <person name="Caceres C.E."/>
            <person name="Carmel L."/>
            <person name="Casola C."/>
            <person name="Choi J.H."/>
            <person name="Detter J.C."/>
            <person name="Dong Q."/>
            <person name="Dusheyko S."/>
            <person name="Eads B.D."/>
            <person name="Frohlich T."/>
            <person name="Geiler-Samerotte K.A."/>
            <person name="Gerlach D."/>
            <person name="Hatcher P."/>
            <person name="Jogdeo S."/>
            <person name="Krijgsveld J."/>
            <person name="Kriventseva E.V."/>
            <person name="Kultz D."/>
            <person name="Laforsch C."/>
            <person name="Lindquist E."/>
            <person name="Lopez J."/>
            <person name="Manak J.R."/>
            <person name="Muller J."/>
            <person name="Pangilinan J."/>
            <person name="Patwardhan R.P."/>
            <person name="Pitluck S."/>
            <person name="Pritham E.J."/>
            <person name="Rechtsteiner A."/>
            <person name="Rho M."/>
            <person name="Rogozin I.B."/>
            <person name="Sakarya O."/>
            <person name="Salamov A."/>
            <person name="Schaack S."/>
            <person name="Shapiro H."/>
            <person name="Shiga Y."/>
            <person name="Skalitzky C."/>
            <person name="Smith Z."/>
            <person name="Souvorov A."/>
            <person name="Sung W."/>
            <person name="Tang Z."/>
            <person name="Tsuchiya D."/>
            <person name="Tu H."/>
            <person name="Vos H."/>
            <person name="Wang M."/>
            <person name="Wolf Y.I."/>
            <person name="Yamagata H."/>
            <person name="Yamada T."/>
            <person name="Ye Y."/>
            <person name="Shaw J.R."/>
            <person name="Andrews J."/>
            <person name="Crease T.J."/>
            <person name="Tang H."/>
            <person name="Lucas S.M."/>
            <person name="Robertson H.M."/>
            <person name="Bork P."/>
            <person name="Koonin E.V."/>
            <person name="Zdobnov E.M."/>
            <person name="Grigoriev I.V."/>
            <person name="Lynch M."/>
            <person name="Boore J.L."/>
        </authorList>
    </citation>
    <scope>NUCLEOTIDE SEQUENCE [LARGE SCALE GENOMIC DNA]</scope>
</reference>
<dbReference type="InterPro" id="IPR039891">
    <property type="entry name" value="VWA8"/>
</dbReference>
<comment type="subcellular location">
    <subcellularLocation>
        <location evidence="1">Mitochondrion</location>
    </subcellularLocation>
</comment>
<dbReference type="InterPro" id="IPR027417">
    <property type="entry name" value="P-loop_NTPase"/>
</dbReference>
<evidence type="ECO:0000256" key="5">
    <source>
        <dbReference type="ARBA" id="ARBA00023128"/>
    </source>
</evidence>
<evidence type="ECO:0000256" key="7">
    <source>
        <dbReference type="ARBA" id="ARBA00070377"/>
    </source>
</evidence>
<dbReference type="eggNOG" id="KOG1808">
    <property type="taxonomic scope" value="Eukaryota"/>
</dbReference>
<dbReference type="SMART" id="SM00327">
    <property type="entry name" value="VWA"/>
    <property type="match status" value="1"/>
</dbReference>
<organism evidence="10 11">
    <name type="scientific">Daphnia pulex</name>
    <name type="common">Water flea</name>
    <dbReference type="NCBI Taxonomy" id="6669"/>
    <lineage>
        <taxon>Eukaryota</taxon>
        <taxon>Metazoa</taxon>
        <taxon>Ecdysozoa</taxon>
        <taxon>Arthropoda</taxon>
        <taxon>Crustacea</taxon>
        <taxon>Branchiopoda</taxon>
        <taxon>Diplostraca</taxon>
        <taxon>Cladocera</taxon>
        <taxon>Anomopoda</taxon>
        <taxon>Daphniidae</taxon>
        <taxon>Daphnia</taxon>
    </lineage>
</organism>
<comment type="function">
    <text evidence="6">Exhibits ATPase activity in vitro.</text>
</comment>
<dbReference type="GO" id="GO:0005737">
    <property type="term" value="C:cytoplasm"/>
    <property type="evidence" value="ECO:0000318"/>
    <property type="project" value="GO_Central"/>
</dbReference>
<dbReference type="EMBL" id="GL732628">
    <property type="protein sequence ID" value="EFX69902.1"/>
    <property type="molecule type" value="Genomic_DNA"/>
</dbReference>
<dbReference type="STRING" id="6669.E9HEB1"/>
<dbReference type="SUPFAM" id="SSF52540">
    <property type="entry name" value="P-loop containing nucleoside triphosphate hydrolases"/>
    <property type="match status" value="3"/>
</dbReference>
<dbReference type="Proteomes" id="UP000000305">
    <property type="component" value="Unassembled WGS sequence"/>
</dbReference>
<dbReference type="InParanoid" id="E9HEB1"/>
<dbReference type="PANTHER" id="PTHR21610:SF9">
    <property type="entry name" value="VON WILLEBRAND FACTOR A DOMAIN-CONTAINING PROTEIN 8"/>
    <property type="match status" value="1"/>
</dbReference>
<dbReference type="FunFam" id="3.40.50.300:FF:000663">
    <property type="entry name" value="von Willebrand factor A domain containing 8"/>
    <property type="match status" value="1"/>
</dbReference>
<sequence>MYIRGLSRVSAHLSRYNAGHSSIRSKVCYEKISKRYISLTQKSFKNEEKLVIGGVSRKLTESKYVELIPSKYDNIDPDQSTLKKLRWMLQKDALGQDMFLIGPPGPEKFKIAHLYAQLVNQEVEYIALSRDTTESDLKQRREIHNGSAHFEDQAAVRAAIHGRILILDGIEKTERNVLPVLNNLLENREMPLEDGRLLISSSRYDKLLEASRSTDLEKWKLVRVDDKFRVIALGLPVPKYRGHPLDPPLRSRFQALKIDQKPFKDQLLTLTQIAPGVPENSLIELASFAYAINASESKAQGLPDFPIDSLPLAAALMENNPNLSVGSVLQRLYPYKTFLTKDGQKMVEDLMETFKIDNNLQTENIPIPSMSRGTATGDYIPTDYHQQIVKELKESIQIHDICLIGNRGCGKSTLIRQLANVLSLEIEPIMLYQDMTSRDLLQQRSTLPNGDTVWTPSALLKAAIDGKIAVLDGLHRINTGTLFTIQSLVHEREAQLFDGSRILRHDRYDALQKHLNCSDEAMAEKKLLKVHKDFRIVALAEPPNSTGKTSSHWLSPEVLSMFFYHTLRPMNKAEEINILEALIGDKLAISMHPIMKLAQHLRNSSDPTLSGLASSLSTRQLLRLAKRLKEYPSSDPWELVERTCLSKFLPRMPQEALFKAMKSCGMEKATQLESGDSQLTCSVEGGILKLGQTKTKIYEQGNMAKVPDVVFYDTDQHLRVLEALLQDFLLGDHLLLVGNQGVGKNRLIDRLLALMNRPREYIQLHRDTTVQSLTVQPTVFQGIVKFQDSPLVRAAQDGSVLVVDEADKAPTQVTCILKTLIENGEMLLADGRRILPRGVRCDTKESDIVRLHPDFRMIVLANRPGFPFLGNDFFASLGDVFSVHAVENPSFESELELLRHFGPSVEKRTLTSIVQAFAQLRSLADQGMLTYPYSTREVINVVKHLERYPKDGVVRTVSNVFDFDAYSSEVKELITRVFHEHGIPLGASVNNIALAVEQPLAAPICGGDGDLSGPKVGKIDPKNTPHVGGNTWAGGTGGRDTAGLGGRGGPYRLDAGHDVHQVSDEDKAAVPEEIQRAAREMGKKAYQERLKQIRMDPVDAELYQKFSSSVQKQVTALKVILDNIQAKGKERQWIRHQTYGDLDDSKIIEGLTGEKNIYRRRAELHPELGAPAEKPKHLRLLVDVSGSMYRFNSYDHRLEREMAAVLLFMEALEGHSEKWRYDIVGHSGETLNLELVNVGRPPKDDKQRFEVLLNMHAHSQFCMAGDHTLEASKQSIASLSESTDLDEAFVILLSDANLDRYGIPAVHLAQSLAATDNVRSAVVFIGSLGDQANRISQQLPAGSAYVCMDLEKLPQILQQIFTSVLLST</sequence>
<dbReference type="OrthoDB" id="5186at2759"/>
<dbReference type="GO" id="GO:0005739">
    <property type="term" value="C:mitochondrion"/>
    <property type="evidence" value="ECO:0007669"/>
    <property type="project" value="UniProtKB-SubCell"/>
</dbReference>
<dbReference type="Pfam" id="PF07728">
    <property type="entry name" value="AAA_5"/>
    <property type="match status" value="3"/>
</dbReference>
<evidence type="ECO:0000256" key="3">
    <source>
        <dbReference type="ARBA" id="ARBA00022840"/>
    </source>
</evidence>
<dbReference type="OMA" id="GTHIVHP"/>